<dbReference type="Proteomes" id="UP000501466">
    <property type="component" value="Chromosome"/>
</dbReference>
<dbReference type="CDD" id="cd02869">
    <property type="entry name" value="PseudoU_synth_RluA_like"/>
    <property type="match status" value="1"/>
</dbReference>
<dbReference type="GO" id="GO:0003723">
    <property type="term" value="F:RNA binding"/>
    <property type="evidence" value="ECO:0007669"/>
    <property type="project" value="InterPro"/>
</dbReference>
<evidence type="ECO:0000259" key="2">
    <source>
        <dbReference type="Pfam" id="PF00849"/>
    </source>
</evidence>
<dbReference type="GO" id="GO:0000455">
    <property type="term" value="P:enzyme-directed rRNA pseudouridine synthesis"/>
    <property type="evidence" value="ECO:0007669"/>
    <property type="project" value="TreeGrafter"/>
</dbReference>
<feature type="domain" description="Pseudouridine synthase RsuA/RluA-like" evidence="2">
    <location>
        <begin position="96"/>
        <end position="234"/>
    </location>
</feature>
<dbReference type="InterPro" id="IPR020103">
    <property type="entry name" value="PsdUridine_synth_cat_dom_sf"/>
</dbReference>
<gene>
    <name evidence="3" type="ORF">THMIRHAT_04990</name>
</gene>
<dbReference type="RefSeq" id="WP_173290461.1">
    <property type="nucleotide sequence ID" value="NZ_AP021888.1"/>
</dbReference>
<protein>
    <submittedName>
        <fullName evidence="3">Putative RNA pseudouridine synthase</fullName>
    </submittedName>
</protein>
<reference evidence="4" key="1">
    <citation type="submission" date="2019-11" db="EMBL/GenBank/DDBJ databases">
        <title>Isolation and characterization of two novel species in the genus Thiomicrorhabdus.</title>
        <authorList>
            <person name="Mochizuki J."/>
            <person name="Kojima H."/>
            <person name="Fukui M."/>
        </authorList>
    </citation>
    <scope>NUCLEOTIDE SEQUENCE [LARGE SCALE GENOMIC DNA]</scope>
    <source>
        <strain evidence="4">AkT22</strain>
    </source>
</reference>
<dbReference type="InterPro" id="IPR006145">
    <property type="entry name" value="PsdUridine_synth_RsuA/RluA"/>
</dbReference>
<dbReference type="Pfam" id="PF00849">
    <property type="entry name" value="PseudoU_synth_2"/>
    <property type="match status" value="1"/>
</dbReference>
<dbReference type="PANTHER" id="PTHR21600:SF87">
    <property type="entry name" value="RNA PSEUDOURIDYLATE SYNTHASE DOMAIN-CONTAINING PROTEIN 1"/>
    <property type="match status" value="1"/>
</dbReference>
<dbReference type="EMBL" id="AP021888">
    <property type="protein sequence ID" value="BBP42753.1"/>
    <property type="molecule type" value="Genomic_DNA"/>
</dbReference>
<comment type="similarity">
    <text evidence="1">Belongs to the pseudouridine synthase RluA family.</text>
</comment>
<dbReference type="GO" id="GO:0009982">
    <property type="term" value="F:pseudouridine synthase activity"/>
    <property type="evidence" value="ECO:0007669"/>
    <property type="project" value="InterPro"/>
</dbReference>
<sequence>MHSPFEAQLLITQDGISAIDALAAMPETLGLSKQHLKTVMQKGAVWLALNAEDSKPQRLRRAKKSLQAGNILYLYYDEKVLNESVSDPQLFADLGDYSVWIKPKGMRSQGSKWSDHNTLNRWIQLNVPGKTNQPCLMIHRLDKATDGLMLVAHSHQTAVALRKLFEARKIVKIYQAWVAGEFPENPQDYDSPVNGKPAISHAKRLAFDVERKRSLVEVNIETGRKHQIRIHLSQAGYPIIGDRLYHPTESHTEDLQLSAVFIKLLGDSEHFQQTFALLNDKSSLKPS</sequence>
<evidence type="ECO:0000256" key="1">
    <source>
        <dbReference type="ARBA" id="ARBA00010876"/>
    </source>
</evidence>
<proteinExistence type="inferred from homology"/>
<organism evidence="3 4">
    <name type="scientific">Thiosulfativibrio zosterae</name>
    <dbReference type="NCBI Taxonomy" id="2675053"/>
    <lineage>
        <taxon>Bacteria</taxon>
        <taxon>Pseudomonadati</taxon>
        <taxon>Pseudomonadota</taxon>
        <taxon>Gammaproteobacteria</taxon>
        <taxon>Thiotrichales</taxon>
        <taxon>Piscirickettsiaceae</taxon>
        <taxon>Thiosulfativibrio</taxon>
    </lineage>
</organism>
<dbReference type="InterPro" id="IPR050188">
    <property type="entry name" value="RluA_PseudoU_synthase"/>
</dbReference>
<evidence type="ECO:0000313" key="3">
    <source>
        <dbReference type="EMBL" id="BBP42753.1"/>
    </source>
</evidence>
<dbReference type="KEGG" id="tzo:THMIRHAT_04990"/>
<accession>A0A6F8PKW9</accession>
<dbReference type="AlphaFoldDB" id="A0A6F8PKW9"/>
<keyword evidence="4" id="KW-1185">Reference proteome</keyword>
<dbReference type="GO" id="GO:0140098">
    <property type="term" value="F:catalytic activity, acting on RNA"/>
    <property type="evidence" value="ECO:0007669"/>
    <property type="project" value="UniProtKB-ARBA"/>
</dbReference>
<name>A0A6F8PKW9_9GAMM</name>
<dbReference type="SUPFAM" id="SSF55120">
    <property type="entry name" value="Pseudouridine synthase"/>
    <property type="match status" value="1"/>
</dbReference>
<dbReference type="Gene3D" id="3.30.2350.10">
    <property type="entry name" value="Pseudouridine synthase"/>
    <property type="match status" value="1"/>
</dbReference>
<evidence type="ECO:0000313" key="4">
    <source>
        <dbReference type="Proteomes" id="UP000501466"/>
    </source>
</evidence>
<dbReference type="PANTHER" id="PTHR21600">
    <property type="entry name" value="MITOCHONDRIAL RNA PSEUDOURIDINE SYNTHASE"/>
    <property type="match status" value="1"/>
</dbReference>